<name>A0AA36M392_CYLNA</name>
<dbReference type="Pfam" id="PF12728">
    <property type="entry name" value="HTH_17"/>
    <property type="match status" value="1"/>
</dbReference>
<organism evidence="2 3">
    <name type="scientific">Cylicocyclus nassatus</name>
    <name type="common">Nematode worm</name>
    <dbReference type="NCBI Taxonomy" id="53992"/>
    <lineage>
        <taxon>Eukaryota</taxon>
        <taxon>Metazoa</taxon>
        <taxon>Ecdysozoa</taxon>
        <taxon>Nematoda</taxon>
        <taxon>Chromadorea</taxon>
        <taxon>Rhabditida</taxon>
        <taxon>Rhabditina</taxon>
        <taxon>Rhabditomorpha</taxon>
        <taxon>Strongyloidea</taxon>
        <taxon>Strongylidae</taxon>
        <taxon>Cylicocyclus</taxon>
    </lineage>
</organism>
<dbReference type="AlphaFoldDB" id="A0AA36M392"/>
<evidence type="ECO:0000313" key="2">
    <source>
        <dbReference type="EMBL" id="CAJ0596420.1"/>
    </source>
</evidence>
<evidence type="ECO:0000313" key="3">
    <source>
        <dbReference type="Proteomes" id="UP001176961"/>
    </source>
</evidence>
<dbReference type="Proteomes" id="UP001176961">
    <property type="component" value="Unassembled WGS sequence"/>
</dbReference>
<keyword evidence="3" id="KW-1185">Reference proteome</keyword>
<proteinExistence type="predicted"/>
<gene>
    <name evidence="2" type="ORF">CYNAS_LOCUS8403</name>
</gene>
<dbReference type="EMBL" id="CATQJL010000129">
    <property type="protein sequence ID" value="CAJ0596420.1"/>
    <property type="molecule type" value="Genomic_DNA"/>
</dbReference>
<accession>A0AA36M392</accession>
<dbReference type="InterPro" id="IPR009061">
    <property type="entry name" value="DNA-bd_dom_put_sf"/>
</dbReference>
<protein>
    <recommendedName>
        <fullName evidence="1">Helix-turn-helix domain-containing protein</fullName>
    </recommendedName>
</protein>
<dbReference type="InterPro" id="IPR041657">
    <property type="entry name" value="HTH_17"/>
</dbReference>
<dbReference type="SUPFAM" id="SSF46955">
    <property type="entry name" value="Putative DNA-binding domain"/>
    <property type="match status" value="1"/>
</dbReference>
<feature type="domain" description="Helix-turn-helix" evidence="1">
    <location>
        <begin position="1"/>
        <end position="44"/>
    </location>
</feature>
<reference evidence="2" key="1">
    <citation type="submission" date="2023-07" db="EMBL/GenBank/DDBJ databases">
        <authorList>
            <consortium name="CYATHOMIX"/>
        </authorList>
    </citation>
    <scope>NUCLEOTIDE SEQUENCE</scope>
    <source>
        <strain evidence="2">N/A</strain>
    </source>
</reference>
<sequence length="217" mass="24416">MYTLTELEPILGVTHRTLLSYIKDGRIKGVKVGGKWKVSEETLKKAEGKSFSAICSQLQIAKTTCSSWEKEFKEQIDLVKRQQLQELAESYSIGKEARIKRLGSTLAKINEALEEVDYSQIPPEKLLDFKLKYTEALKQEYIELQPAIALEKDTADNILAAYANLYSRARLGDITKDQIEKESTILTGAMKAYEATELKNRLESIEAALGNRPVIKG</sequence>
<comment type="caution">
    <text evidence="2">The sequence shown here is derived from an EMBL/GenBank/DDBJ whole genome shotgun (WGS) entry which is preliminary data.</text>
</comment>
<evidence type="ECO:0000259" key="1">
    <source>
        <dbReference type="Pfam" id="PF12728"/>
    </source>
</evidence>